<dbReference type="SMART" id="SM00409">
    <property type="entry name" value="IG"/>
    <property type="match status" value="2"/>
</dbReference>
<feature type="domain" description="Ig-like" evidence="3">
    <location>
        <begin position="155"/>
        <end position="248"/>
    </location>
</feature>
<dbReference type="InterPro" id="IPR003599">
    <property type="entry name" value="Ig_sub"/>
</dbReference>
<protein>
    <submittedName>
        <fullName evidence="5 6">Uncharacterized protein LOC108680591</fullName>
    </submittedName>
</protein>
<dbReference type="KEGG" id="hazt:108680591"/>
<dbReference type="GeneID" id="108680591"/>
<sequence length="397" mass="42104">MKEWSAIPLLVTAAVALSTAEAGKREDKAEILKALDEATQEDNWGYVPLSGPYVDEPFSQNVSVQVDKTAVLNCRILYIVGKTVSWIRSRDLHLLTVGRFTYTSDDRFKAVHQKGSDDWLLKIHYVQHRDAGKYECQVSTTPPLSHSVWLSVVEPTTLVLGGPDLYLDAGSTLNLTCVVRFSPEPPPYIFWYHEDKLLSYDAGLRGTTVATRHGGGGSVSRLLISGVGAAHSGNYTCQPATAPPSSVNVHVLENEEPAAIHHKNTTSSGGGGGGGGGESAAPLSNGKPAMKDSVTKGSSGNTSAEAKSARSSDTLSSAHSPPAAGSLPVVLPDQKEAKSLANSAATSTLFKEFTVHGFSVPALCGEGRIEVVLGCVAVWLLYSCVDVWMKCGRVAGR</sequence>
<dbReference type="InterPro" id="IPR003598">
    <property type="entry name" value="Ig_sub2"/>
</dbReference>
<proteinExistence type="predicted"/>
<evidence type="ECO:0000256" key="1">
    <source>
        <dbReference type="SAM" id="MobiDB-lite"/>
    </source>
</evidence>
<dbReference type="Proteomes" id="UP000694843">
    <property type="component" value="Unplaced"/>
</dbReference>
<dbReference type="PANTHER" id="PTHR23279">
    <property type="entry name" value="DEFECTIVE PROBOSCIS EXTENSION RESPONSE DPR -RELATED"/>
    <property type="match status" value="1"/>
</dbReference>
<evidence type="ECO:0000259" key="3">
    <source>
        <dbReference type="PROSITE" id="PS50835"/>
    </source>
</evidence>
<dbReference type="RefSeq" id="XP_018024957.1">
    <property type="nucleotide sequence ID" value="XM_018169468.2"/>
</dbReference>
<name>A0A8B7PHF3_HYAAZ</name>
<dbReference type="SUPFAM" id="SSF48726">
    <property type="entry name" value="Immunoglobulin"/>
    <property type="match status" value="2"/>
</dbReference>
<dbReference type="PROSITE" id="PS50835">
    <property type="entry name" value="IG_LIKE"/>
    <property type="match status" value="2"/>
</dbReference>
<dbReference type="InterPro" id="IPR013098">
    <property type="entry name" value="Ig_I-set"/>
</dbReference>
<dbReference type="GO" id="GO:0032589">
    <property type="term" value="C:neuron projection membrane"/>
    <property type="evidence" value="ECO:0007669"/>
    <property type="project" value="TreeGrafter"/>
</dbReference>
<evidence type="ECO:0000313" key="4">
    <source>
        <dbReference type="Proteomes" id="UP000694843"/>
    </source>
</evidence>
<dbReference type="Pfam" id="PF07679">
    <property type="entry name" value="I-set"/>
    <property type="match status" value="1"/>
</dbReference>
<evidence type="ECO:0000313" key="6">
    <source>
        <dbReference type="RefSeq" id="XP_047739994.1"/>
    </source>
</evidence>
<feature type="chain" id="PRO_5044664468" evidence="2">
    <location>
        <begin position="23"/>
        <end position="397"/>
    </location>
</feature>
<feature type="signal peptide" evidence="2">
    <location>
        <begin position="1"/>
        <end position="22"/>
    </location>
</feature>
<accession>A0A8B7PHF3</accession>
<dbReference type="RefSeq" id="XP_047739994.1">
    <property type="nucleotide sequence ID" value="XM_047884038.1"/>
</dbReference>
<feature type="compositionally biased region" description="Polar residues" evidence="1">
    <location>
        <begin position="295"/>
        <end position="319"/>
    </location>
</feature>
<dbReference type="InterPro" id="IPR007110">
    <property type="entry name" value="Ig-like_dom"/>
</dbReference>
<dbReference type="Pfam" id="PF13927">
    <property type="entry name" value="Ig_3"/>
    <property type="match status" value="1"/>
</dbReference>
<dbReference type="Gene3D" id="2.60.40.10">
    <property type="entry name" value="Immunoglobulins"/>
    <property type="match status" value="2"/>
</dbReference>
<feature type="region of interest" description="Disordered" evidence="1">
    <location>
        <begin position="261"/>
        <end position="328"/>
    </location>
</feature>
<organism evidence="4 5">
    <name type="scientific">Hyalella azteca</name>
    <name type="common">Amphipod</name>
    <dbReference type="NCBI Taxonomy" id="294128"/>
    <lineage>
        <taxon>Eukaryota</taxon>
        <taxon>Metazoa</taxon>
        <taxon>Ecdysozoa</taxon>
        <taxon>Arthropoda</taxon>
        <taxon>Crustacea</taxon>
        <taxon>Multicrustacea</taxon>
        <taxon>Malacostraca</taxon>
        <taxon>Eumalacostraca</taxon>
        <taxon>Peracarida</taxon>
        <taxon>Amphipoda</taxon>
        <taxon>Senticaudata</taxon>
        <taxon>Talitrida</taxon>
        <taxon>Talitroidea</taxon>
        <taxon>Hyalellidae</taxon>
        <taxon>Hyalella</taxon>
    </lineage>
</organism>
<dbReference type="PANTHER" id="PTHR23279:SF36">
    <property type="entry name" value="DEFECTIVE PROBOSCIS EXTENSION RESPONSE 9, ISOFORM A"/>
    <property type="match status" value="1"/>
</dbReference>
<feature type="domain" description="Ig-like" evidence="3">
    <location>
        <begin position="52"/>
        <end position="151"/>
    </location>
</feature>
<dbReference type="InterPro" id="IPR013783">
    <property type="entry name" value="Ig-like_fold"/>
</dbReference>
<gene>
    <name evidence="5 6" type="primary">LOC108680591</name>
</gene>
<keyword evidence="4" id="KW-1185">Reference proteome</keyword>
<dbReference type="InterPro" id="IPR037448">
    <property type="entry name" value="Zig-8"/>
</dbReference>
<dbReference type="OrthoDB" id="5857426at2759"/>
<reference evidence="5 6" key="1">
    <citation type="submission" date="2025-04" db="UniProtKB">
        <authorList>
            <consortium name="RefSeq"/>
        </authorList>
    </citation>
    <scope>IDENTIFICATION</scope>
</reference>
<dbReference type="FunFam" id="2.60.40.10:FF:000129">
    <property type="entry name" value="CLUMA_CG018772, isoform A"/>
    <property type="match status" value="1"/>
</dbReference>
<dbReference type="InterPro" id="IPR036179">
    <property type="entry name" value="Ig-like_dom_sf"/>
</dbReference>
<keyword evidence="2" id="KW-0732">Signal</keyword>
<feature type="compositionally biased region" description="Gly residues" evidence="1">
    <location>
        <begin position="268"/>
        <end position="278"/>
    </location>
</feature>
<evidence type="ECO:0000256" key="2">
    <source>
        <dbReference type="SAM" id="SignalP"/>
    </source>
</evidence>
<dbReference type="GO" id="GO:0050808">
    <property type="term" value="P:synapse organization"/>
    <property type="evidence" value="ECO:0007669"/>
    <property type="project" value="TreeGrafter"/>
</dbReference>
<dbReference type="CDD" id="cd00096">
    <property type="entry name" value="Ig"/>
    <property type="match status" value="1"/>
</dbReference>
<dbReference type="AlphaFoldDB" id="A0A8B7PHF3"/>
<evidence type="ECO:0000313" key="5">
    <source>
        <dbReference type="RefSeq" id="XP_018024957.1"/>
    </source>
</evidence>
<dbReference type="SMART" id="SM00408">
    <property type="entry name" value="IGc2"/>
    <property type="match status" value="2"/>
</dbReference>